<sequence>MLDAAAAAEVARRGILLDARATERFEGRTEPIDAVAGHIPGARNAPLDEFTGADGRLLDKERLHAYFASKGVFDSAEVGAYCGSGITAARMALALRQIGVTPAVYVGSWSEWITDPDRPVATGAE</sequence>
<keyword evidence="1 4" id="KW-0808">Transferase</keyword>
<keyword evidence="2" id="KW-0677">Repeat</keyword>
<dbReference type="EMBL" id="CAJA01000051">
    <property type="protein sequence ID" value="CCH72197.1"/>
    <property type="molecule type" value="Genomic_DNA"/>
</dbReference>
<dbReference type="EC" id="2.8.1.2" evidence="4"/>
<dbReference type="CDD" id="cd01449">
    <property type="entry name" value="TST_Repeat_2"/>
    <property type="match status" value="1"/>
</dbReference>
<dbReference type="AlphaFoldDB" id="W6JTP2"/>
<dbReference type="Proteomes" id="UP000035763">
    <property type="component" value="Unassembled WGS sequence"/>
</dbReference>
<proteinExistence type="predicted"/>
<dbReference type="SUPFAM" id="SSF52821">
    <property type="entry name" value="Rhodanese/Cell cycle control phosphatase"/>
    <property type="match status" value="1"/>
</dbReference>
<accession>W6JTP2</accession>
<dbReference type="GO" id="GO:0016784">
    <property type="term" value="F:3-mercaptopyruvate sulfurtransferase activity"/>
    <property type="evidence" value="ECO:0007669"/>
    <property type="project" value="UniProtKB-EC"/>
</dbReference>
<dbReference type="PANTHER" id="PTHR11364">
    <property type="entry name" value="THIOSULFATE SULFERTANSFERASE"/>
    <property type="match status" value="1"/>
</dbReference>
<dbReference type="SMART" id="SM00450">
    <property type="entry name" value="RHOD"/>
    <property type="match status" value="1"/>
</dbReference>
<feature type="domain" description="Rhodanese" evidence="3">
    <location>
        <begin position="10"/>
        <end position="121"/>
    </location>
</feature>
<evidence type="ECO:0000313" key="5">
    <source>
        <dbReference type="Proteomes" id="UP000035763"/>
    </source>
</evidence>
<name>W6JTP2_9MICO</name>
<organism evidence="4 5">
    <name type="scientific">Nostocoides australiense Ben110</name>
    <dbReference type="NCBI Taxonomy" id="1193182"/>
    <lineage>
        <taxon>Bacteria</taxon>
        <taxon>Bacillati</taxon>
        <taxon>Actinomycetota</taxon>
        <taxon>Actinomycetes</taxon>
        <taxon>Micrococcales</taxon>
        <taxon>Intrasporangiaceae</taxon>
        <taxon>Nostocoides</taxon>
    </lineage>
</organism>
<dbReference type="InterPro" id="IPR045078">
    <property type="entry name" value="TST/MPST-like"/>
</dbReference>
<keyword evidence="4" id="KW-0670">Pyruvate</keyword>
<gene>
    <name evidence="4" type="ORF">BN11_1440001</name>
</gene>
<dbReference type="InterPro" id="IPR036873">
    <property type="entry name" value="Rhodanese-like_dom_sf"/>
</dbReference>
<dbReference type="InterPro" id="IPR001763">
    <property type="entry name" value="Rhodanese-like_dom"/>
</dbReference>
<reference evidence="4 5" key="1">
    <citation type="journal article" date="2013" name="ISME J.">
        <title>A metabolic model for members of the genus Tetrasphaera involved in enhanced biological phosphorus removal.</title>
        <authorList>
            <person name="Kristiansen R."/>
            <person name="Nguyen H.T.T."/>
            <person name="Saunders A.M."/>
            <person name="Nielsen J.L."/>
            <person name="Wimmer R."/>
            <person name="Le V.Q."/>
            <person name="McIlroy S.J."/>
            <person name="Petrovski S."/>
            <person name="Seviour R.J."/>
            <person name="Calteau A."/>
            <person name="Nielsen K.L."/>
            <person name="Nielsen P.H."/>
        </authorList>
    </citation>
    <scope>NUCLEOTIDE SEQUENCE [LARGE SCALE GENOMIC DNA]</scope>
    <source>
        <strain evidence="4 5">Ben110</strain>
    </source>
</reference>
<evidence type="ECO:0000256" key="2">
    <source>
        <dbReference type="ARBA" id="ARBA00022737"/>
    </source>
</evidence>
<evidence type="ECO:0000259" key="3">
    <source>
        <dbReference type="PROSITE" id="PS50206"/>
    </source>
</evidence>
<dbReference type="Gene3D" id="3.40.250.10">
    <property type="entry name" value="Rhodanese-like domain"/>
    <property type="match status" value="1"/>
</dbReference>
<evidence type="ECO:0000256" key="1">
    <source>
        <dbReference type="ARBA" id="ARBA00022679"/>
    </source>
</evidence>
<evidence type="ECO:0000313" key="4">
    <source>
        <dbReference type="EMBL" id="CCH72197.1"/>
    </source>
</evidence>
<dbReference type="GO" id="GO:0004792">
    <property type="term" value="F:thiosulfate-cyanide sulfurtransferase activity"/>
    <property type="evidence" value="ECO:0007669"/>
    <property type="project" value="TreeGrafter"/>
</dbReference>
<comment type="caution">
    <text evidence="4">The sequence shown here is derived from an EMBL/GenBank/DDBJ whole genome shotgun (WGS) entry which is preliminary data.</text>
</comment>
<dbReference type="PROSITE" id="PS50206">
    <property type="entry name" value="RHODANESE_3"/>
    <property type="match status" value="1"/>
</dbReference>
<dbReference type="Pfam" id="PF00581">
    <property type="entry name" value="Rhodanese"/>
    <property type="match status" value="1"/>
</dbReference>
<dbReference type="PANTHER" id="PTHR11364:SF27">
    <property type="entry name" value="SULFURTRANSFERASE"/>
    <property type="match status" value="1"/>
</dbReference>
<keyword evidence="5" id="KW-1185">Reference proteome</keyword>
<protein>
    <submittedName>
        <fullName evidence="4">Putative 3-mercaptopyruvate sulfurtransferase</fullName>
        <ecNumber evidence="4">2.8.1.2</ecNumber>
    </submittedName>
</protein>
<dbReference type="STRING" id="1193182.BN11_1440001"/>